<gene>
    <name evidence="1" type="ORF">NDU88_007073</name>
</gene>
<keyword evidence="2" id="KW-1185">Reference proteome</keyword>
<protein>
    <submittedName>
        <fullName evidence="1">Uncharacterized protein</fullName>
    </submittedName>
</protein>
<proteinExistence type="predicted"/>
<reference evidence="1" key="1">
    <citation type="journal article" date="2022" name="bioRxiv">
        <title>Sequencing and chromosome-scale assembly of the giantPleurodeles waltlgenome.</title>
        <authorList>
            <person name="Brown T."/>
            <person name="Elewa A."/>
            <person name="Iarovenko S."/>
            <person name="Subramanian E."/>
            <person name="Araus A.J."/>
            <person name="Petzold A."/>
            <person name="Susuki M."/>
            <person name="Suzuki K.-i.T."/>
            <person name="Hayashi T."/>
            <person name="Toyoda A."/>
            <person name="Oliveira C."/>
            <person name="Osipova E."/>
            <person name="Leigh N.D."/>
            <person name="Simon A."/>
            <person name="Yun M.H."/>
        </authorList>
    </citation>
    <scope>NUCLEOTIDE SEQUENCE</scope>
    <source>
        <strain evidence="1">20211129_DDA</strain>
        <tissue evidence="1">Liver</tissue>
    </source>
</reference>
<organism evidence="1 2">
    <name type="scientific">Pleurodeles waltl</name>
    <name type="common">Iberian ribbed newt</name>
    <dbReference type="NCBI Taxonomy" id="8319"/>
    <lineage>
        <taxon>Eukaryota</taxon>
        <taxon>Metazoa</taxon>
        <taxon>Chordata</taxon>
        <taxon>Craniata</taxon>
        <taxon>Vertebrata</taxon>
        <taxon>Euteleostomi</taxon>
        <taxon>Amphibia</taxon>
        <taxon>Batrachia</taxon>
        <taxon>Caudata</taxon>
        <taxon>Salamandroidea</taxon>
        <taxon>Salamandridae</taxon>
        <taxon>Pleurodelinae</taxon>
        <taxon>Pleurodeles</taxon>
    </lineage>
</organism>
<comment type="caution">
    <text evidence="1">The sequence shown here is derived from an EMBL/GenBank/DDBJ whole genome shotgun (WGS) entry which is preliminary data.</text>
</comment>
<dbReference type="Proteomes" id="UP001066276">
    <property type="component" value="Chromosome 3_1"/>
</dbReference>
<accession>A0AAV7UQ03</accession>
<dbReference type="AlphaFoldDB" id="A0AAV7UQ03"/>
<evidence type="ECO:0000313" key="2">
    <source>
        <dbReference type="Proteomes" id="UP001066276"/>
    </source>
</evidence>
<evidence type="ECO:0000313" key="1">
    <source>
        <dbReference type="EMBL" id="KAJ1190335.1"/>
    </source>
</evidence>
<name>A0AAV7UQ03_PLEWA</name>
<sequence>MGASLSCTVSLPDPVTAELGCSPDTTIEGSGGAERLRCGALEEPDGCVKRGTGRGWLLRQLRAVMKRGGSGLTRTSREES</sequence>
<dbReference type="EMBL" id="JANPWB010000005">
    <property type="protein sequence ID" value="KAJ1190335.1"/>
    <property type="molecule type" value="Genomic_DNA"/>
</dbReference>